<dbReference type="Gene3D" id="1.10.230.10">
    <property type="entry name" value="Cytochrome P450-Terp, domain 2"/>
    <property type="match status" value="1"/>
</dbReference>
<dbReference type="SUPFAM" id="SSF48256">
    <property type="entry name" value="Citrate synthase"/>
    <property type="match status" value="1"/>
</dbReference>
<dbReference type="AlphaFoldDB" id="X1ALU3"/>
<dbReference type="GO" id="GO:0006085">
    <property type="term" value="P:acetyl-CoA biosynthetic process"/>
    <property type="evidence" value="ECO:0007669"/>
    <property type="project" value="TreeGrafter"/>
</dbReference>
<feature type="non-terminal residue" evidence="1">
    <location>
        <position position="1"/>
    </location>
</feature>
<proteinExistence type="predicted"/>
<comment type="caution">
    <text evidence="1">The sequence shown here is derived from an EMBL/GenBank/DDBJ whole genome shotgun (WGS) entry which is preliminary data.</text>
</comment>
<protein>
    <recommendedName>
        <fullName evidence="2">ATP citrate synthase</fullName>
    </recommendedName>
</protein>
<dbReference type="PANTHER" id="PTHR23118:SF42">
    <property type="entry name" value="ATP-CITRATE SYNTHASE"/>
    <property type="match status" value="1"/>
</dbReference>
<sequence length="195" mass="21745">GPAVSGAHNAIVTARAGKDLMSALASGILTIGPRFGGAVSDAAKYFREAMHNEMKPVEFVDHMKQVVKINIPGIGHRVKSVQNPDKRVVLLKEFILKNFPKHPHLDYALEVEKVTTSKRNNLILNVDGCIGITFLDLLENLDYTKDEIEDVIFSEALNGLFVLGRTIGMMGHIFDQKRQRAGLFRQPYDEILFTE</sequence>
<organism evidence="1">
    <name type="scientific">marine sediment metagenome</name>
    <dbReference type="NCBI Taxonomy" id="412755"/>
    <lineage>
        <taxon>unclassified sequences</taxon>
        <taxon>metagenomes</taxon>
        <taxon>ecological metagenomes</taxon>
    </lineage>
</organism>
<evidence type="ECO:0000313" key="1">
    <source>
        <dbReference type="EMBL" id="GAG83519.1"/>
    </source>
</evidence>
<dbReference type="FunFam" id="1.10.230.10:FF:000005">
    <property type="entry name" value="ATP-citrate synthase subunit 1"/>
    <property type="match status" value="1"/>
</dbReference>
<dbReference type="EMBL" id="BART01015364">
    <property type="protein sequence ID" value="GAG83519.1"/>
    <property type="molecule type" value="Genomic_DNA"/>
</dbReference>
<dbReference type="InterPro" id="IPR036969">
    <property type="entry name" value="Citrate_synthase_sf"/>
</dbReference>
<dbReference type="InterPro" id="IPR016142">
    <property type="entry name" value="Citrate_synth-like_lrg_a-sub"/>
</dbReference>
<dbReference type="InterPro" id="IPR016143">
    <property type="entry name" value="Citrate_synth-like_sm_a-sub"/>
</dbReference>
<dbReference type="InterPro" id="IPR002020">
    <property type="entry name" value="Citrate_synthase"/>
</dbReference>
<accession>X1ALU3</accession>
<evidence type="ECO:0008006" key="2">
    <source>
        <dbReference type="Google" id="ProtNLM"/>
    </source>
</evidence>
<dbReference type="Gene3D" id="1.10.580.10">
    <property type="entry name" value="Citrate Synthase, domain 1"/>
    <property type="match status" value="1"/>
</dbReference>
<dbReference type="Pfam" id="PF00285">
    <property type="entry name" value="Citrate_synt"/>
    <property type="match status" value="1"/>
</dbReference>
<dbReference type="GO" id="GO:0005829">
    <property type="term" value="C:cytosol"/>
    <property type="evidence" value="ECO:0007669"/>
    <property type="project" value="TreeGrafter"/>
</dbReference>
<dbReference type="GO" id="GO:0006633">
    <property type="term" value="P:fatty acid biosynthetic process"/>
    <property type="evidence" value="ECO:0007669"/>
    <property type="project" value="TreeGrafter"/>
</dbReference>
<gene>
    <name evidence="1" type="ORF">S01H4_29857</name>
</gene>
<dbReference type="PANTHER" id="PTHR23118">
    <property type="entry name" value="ATP-CITRATE SYNTHASE"/>
    <property type="match status" value="1"/>
</dbReference>
<name>X1ALU3_9ZZZZ</name>
<dbReference type="GO" id="GO:0003878">
    <property type="term" value="F:ATP citrate synthase activity"/>
    <property type="evidence" value="ECO:0007669"/>
    <property type="project" value="TreeGrafter"/>
</dbReference>
<dbReference type="CDD" id="cd06100">
    <property type="entry name" value="CCL_ACL-C"/>
    <property type="match status" value="1"/>
</dbReference>
<reference evidence="1" key="1">
    <citation type="journal article" date="2014" name="Front. Microbiol.">
        <title>High frequency of phylogenetically diverse reductive dehalogenase-homologous genes in deep subseafloor sedimentary metagenomes.</title>
        <authorList>
            <person name="Kawai M."/>
            <person name="Futagami T."/>
            <person name="Toyoda A."/>
            <person name="Takaki Y."/>
            <person name="Nishi S."/>
            <person name="Hori S."/>
            <person name="Arai W."/>
            <person name="Tsubouchi T."/>
            <person name="Morono Y."/>
            <person name="Uchiyama I."/>
            <person name="Ito T."/>
            <person name="Fujiyama A."/>
            <person name="Inagaki F."/>
            <person name="Takami H."/>
        </authorList>
    </citation>
    <scope>NUCLEOTIDE SEQUENCE</scope>
    <source>
        <strain evidence="1">Expedition CK06-06</strain>
    </source>
</reference>